<organism evidence="5 6">
    <name type="scientific">Saccharopolyspora taberi</name>
    <dbReference type="NCBI Taxonomy" id="60895"/>
    <lineage>
        <taxon>Bacteria</taxon>
        <taxon>Bacillati</taxon>
        <taxon>Actinomycetota</taxon>
        <taxon>Actinomycetes</taxon>
        <taxon>Pseudonocardiales</taxon>
        <taxon>Pseudonocardiaceae</taxon>
        <taxon>Saccharopolyspora</taxon>
    </lineage>
</organism>
<feature type="domain" description="HTH lacI-type" evidence="4">
    <location>
        <begin position="20"/>
        <end position="74"/>
    </location>
</feature>
<dbReference type="PANTHER" id="PTHR30146">
    <property type="entry name" value="LACI-RELATED TRANSCRIPTIONAL REPRESSOR"/>
    <property type="match status" value="1"/>
</dbReference>
<sequence length="348" mass="37111">MVKRSDDVIGSVTSSTERPPSLADVAALAGVSHMTVSRVVNGTGAVRAETRRRVLEAVDRLSYRPNSLARGLATGRSRTLGVVTLDSVLYGPASTLFGVETAAREQGYSVSVASIRAPELASVTGAVDTLRRQGVEGIVVIAPHVAATRALETAPRDVPLVAVADIEQAPVPVVSVDHRDGARRATEHLLALGHRNVRHIAGPEGWLESAAREESWRAALTRHGLEPPPVLRGDWSPRSGYEAGKALLAQGDVDAVFVANDQMALGLFRAVNEAGRRIPDDVRVVGFDDVPEAAYFSPPLTTVRQDFLALGRETFTRLSGLIDGSPGTERSMVPAELVVRESTGMRTR</sequence>
<dbReference type="GO" id="GO:0003677">
    <property type="term" value="F:DNA binding"/>
    <property type="evidence" value="ECO:0007669"/>
    <property type="project" value="UniProtKB-KW"/>
</dbReference>
<dbReference type="EMBL" id="BAAAUX010000019">
    <property type="protein sequence ID" value="GAA2806243.1"/>
    <property type="molecule type" value="Genomic_DNA"/>
</dbReference>
<evidence type="ECO:0000256" key="1">
    <source>
        <dbReference type="ARBA" id="ARBA00023015"/>
    </source>
</evidence>
<dbReference type="InterPro" id="IPR028082">
    <property type="entry name" value="Peripla_BP_I"/>
</dbReference>
<dbReference type="CDD" id="cd01392">
    <property type="entry name" value="HTH_LacI"/>
    <property type="match status" value="1"/>
</dbReference>
<dbReference type="InterPro" id="IPR010982">
    <property type="entry name" value="Lambda_DNA-bd_dom_sf"/>
</dbReference>
<accession>A0ABN3VHP0</accession>
<keyword evidence="3" id="KW-0804">Transcription</keyword>
<name>A0ABN3VHP0_9PSEU</name>
<reference evidence="5 6" key="1">
    <citation type="journal article" date="2019" name="Int. J. Syst. Evol. Microbiol.">
        <title>The Global Catalogue of Microorganisms (GCM) 10K type strain sequencing project: providing services to taxonomists for standard genome sequencing and annotation.</title>
        <authorList>
            <consortium name="The Broad Institute Genomics Platform"/>
            <consortium name="The Broad Institute Genome Sequencing Center for Infectious Disease"/>
            <person name="Wu L."/>
            <person name="Ma J."/>
        </authorList>
    </citation>
    <scope>NUCLEOTIDE SEQUENCE [LARGE SCALE GENOMIC DNA]</scope>
    <source>
        <strain evidence="5 6">JCM 9383</strain>
    </source>
</reference>
<evidence type="ECO:0000313" key="6">
    <source>
        <dbReference type="Proteomes" id="UP001500979"/>
    </source>
</evidence>
<evidence type="ECO:0000313" key="5">
    <source>
        <dbReference type="EMBL" id="GAA2806243.1"/>
    </source>
</evidence>
<dbReference type="Proteomes" id="UP001500979">
    <property type="component" value="Unassembled WGS sequence"/>
</dbReference>
<dbReference type="Gene3D" id="3.40.50.2300">
    <property type="match status" value="2"/>
</dbReference>
<dbReference type="PROSITE" id="PS00356">
    <property type="entry name" value="HTH_LACI_1"/>
    <property type="match status" value="1"/>
</dbReference>
<gene>
    <name evidence="5" type="ORF">GCM10010470_46890</name>
</gene>
<evidence type="ECO:0000256" key="2">
    <source>
        <dbReference type="ARBA" id="ARBA00023125"/>
    </source>
</evidence>
<dbReference type="PROSITE" id="PS50932">
    <property type="entry name" value="HTH_LACI_2"/>
    <property type="match status" value="1"/>
</dbReference>
<evidence type="ECO:0000256" key="3">
    <source>
        <dbReference type="ARBA" id="ARBA00023163"/>
    </source>
</evidence>
<dbReference type="InterPro" id="IPR046335">
    <property type="entry name" value="LacI/GalR-like_sensor"/>
</dbReference>
<proteinExistence type="predicted"/>
<keyword evidence="1" id="KW-0805">Transcription regulation</keyword>
<comment type="caution">
    <text evidence="5">The sequence shown here is derived from an EMBL/GenBank/DDBJ whole genome shotgun (WGS) entry which is preliminary data.</text>
</comment>
<dbReference type="RefSeq" id="WP_344683099.1">
    <property type="nucleotide sequence ID" value="NZ_BAAAUX010000019.1"/>
</dbReference>
<dbReference type="SMART" id="SM00354">
    <property type="entry name" value="HTH_LACI"/>
    <property type="match status" value="1"/>
</dbReference>
<keyword evidence="6" id="KW-1185">Reference proteome</keyword>
<dbReference type="PANTHER" id="PTHR30146:SF109">
    <property type="entry name" value="HTH-TYPE TRANSCRIPTIONAL REGULATOR GALS"/>
    <property type="match status" value="1"/>
</dbReference>
<evidence type="ECO:0000259" key="4">
    <source>
        <dbReference type="PROSITE" id="PS50932"/>
    </source>
</evidence>
<dbReference type="InterPro" id="IPR000843">
    <property type="entry name" value="HTH_LacI"/>
</dbReference>
<dbReference type="SUPFAM" id="SSF53822">
    <property type="entry name" value="Periplasmic binding protein-like I"/>
    <property type="match status" value="1"/>
</dbReference>
<protein>
    <submittedName>
        <fullName evidence="5">LacI family DNA-binding transcriptional regulator</fullName>
    </submittedName>
</protein>
<dbReference type="Pfam" id="PF00356">
    <property type="entry name" value="LacI"/>
    <property type="match status" value="1"/>
</dbReference>
<dbReference type="CDD" id="cd01574">
    <property type="entry name" value="PBP1_LacI"/>
    <property type="match status" value="1"/>
</dbReference>
<dbReference type="SUPFAM" id="SSF47413">
    <property type="entry name" value="lambda repressor-like DNA-binding domains"/>
    <property type="match status" value="1"/>
</dbReference>
<keyword evidence="2 5" id="KW-0238">DNA-binding</keyword>
<dbReference type="Gene3D" id="1.10.260.40">
    <property type="entry name" value="lambda repressor-like DNA-binding domains"/>
    <property type="match status" value="1"/>
</dbReference>
<dbReference type="Pfam" id="PF13377">
    <property type="entry name" value="Peripla_BP_3"/>
    <property type="match status" value="1"/>
</dbReference>